<proteinExistence type="predicted"/>
<reference evidence="1" key="1">
    <citation type="submission" date="2024-07" db="EMBL/GenBank/DDBJ databases">
        <authorList>
            <person name="Yu S.T."/>
        </authorList>
    </citation>
    <scope>NUCLEOTIDE SEQUENCE</scope>
    <source>
        <strain evidence="1">R41</strain>
    </source>
</reference>
<organism evidence="1">
    <name type="scientific">Streptomyces sp. R41</name>
    <dbReference type="NCBI Taxonomy" id="3238632"/>
    <lineage>
        <taxon>Bacteria</taxon>
        <taxon>Bacillati</taxon>
        <taxon>Actinomycetota</taxon>
        <taxon>Actinomycetes</taxon>
        <taxon>Kitasatosporales</taxon>
        <taxon>Streptomycetaceae</taxon>
        <taxon>Streptomyces</taxon>
    </lineage>
</organism>
<name>A0AB39R9W6_9ACTN</name>
<dbReference type="Pfam" id="PF19711">
    <property type="entry name" value="DUF6207"/>
    <property type="match status" value="1"/>
</dbReference>
<sequence length="58" mass="6296">MRTSVSCGSSPSLRRNWVAQMCATATTDRATGDPGQPGVRIRLYADLRQALPLDPPRP</sequence>
<dbReference type="InterPro" id="IPR045775">
    <property type="entry name" value="DUF6207"/>
</dbReference>
<dbReference type="EMBL" id="CP163443">
    <property type="protein sequence ID" value="XDQ51096.1"/>
    <property type="molecule type" value="Genomic_DNA"/>
</dbReference>
<dbReference type="AlphaFoldDB" id="A0AB39R9W6"/>
<protein>
    <submittedName>
        <fullName evidence="1">DUF6207 family protein</fullName>
    </submittedName>
</protein>
<evidence type="ECO:0000313" key="1">
    <source>
        <dbReference type="EMBL" id="XDQ51096.1"/>
    </source>
</evidence>
<accession>A0AB39R9W6</accession>
<gene>
    <name evidence="1" type="ORF">AB5J53_05145</name>
</gene>
<dbReference type="RefSeq" id="WP_369244436.1">
    <property type="nucleotide sequence ID" value="NZ_CP163443.1"/>
</dbReference>